<feature type="signal peptide" evidence="2">
    <location>
        <begin position="1"/>
        <end position="15"/>
    </location>
</feature>
<accession>A0ABQ8CN07</accession>
<evidence type="ECO:0000256" key="2">
    <source>
        <dbReference type="SAM" id="SignalP"/>
    </source>
</evidence>
<evidence type="ECO:0000313" key="4">
    <source>
        <dbReference type="Proteomes" id="UP000824890"/>
    </source>
</evidence>
<dbReference type="InterPro" id="IPR004320">
    <property type="entry name" value="BPS1_pln"/>
</dbReference>
<feature type="chain" id="PRO_5045788807" evidence="2">
    <location>
        <begin position="16"/>
        <end position="267"/>
    </location>
</feature>
<comment type="caution">
    <text evidence="3">The sequence shown here is derived from an EMBL/GenBank/DDBJ whole genome shotgun (WGS) entry which is preliminary data.</text>
</comment>
<protein>
    <submittedName>
        <fullName evidence="3">Uncharacterized protein</fullName>
    </submittedName>
</protein>
<sequence length="267" mass="29965">MRLFCSLLNTCMVLGAIIKAIFEECTKKTKKTTRSPRSNPGPPSTAAPPPGSPTVSVSSETSKKRYPTYSTSLSRKSLRNRPVFFENLLRFVDAYGIFRTSVLSLREHQSAAQVALRRKDDVKISSYVKSRRALARDVAKLTSSIYEPKTKYNHCHVDVLNGSYGEAELASVIGGDIEVTVLVSVALFNGIYLSLRSSKTMAFSEKRDKNCEGIEELKQVEEKSWLEKRRRCMMELENSIVEIKCGSEKVFRGLISTRISLRNALTH</sequence>
<proteinExistence type="predicted"/>
<evidence type="ECO:0000313" key="3">
    <source>
        <dbReference type="EMBL" id="KAH0917770.1"/>
    </source>
</evidence>
<keyword evidence="2" id="KW-0732">Signal</keyword>
<dbReference type="PANTHER" id="PTHR33070">
    <property type="entry name" value="OS06G0725500 PROTEIN"/>
    <property type="match status" value="1"/>
</dbReference>
<dbReference type="PANTHER" id="PTHR33070:SF49">
    <property type="entry name" value="OS06G0725500 PROTEIN"/>
    <property type="match status" value="1"/>
</dbReference>
<feature type="compositionally biased region" description="Pro residues" evidence="1">
    <location>
        <begin position="39"/>
        <end position="52"/>
    </location>
</feature>
<reference evidence="3 4" key="1">
    <citation type="submission" date="2021-05" db="EMBL/GenBank/DDBJ databases">
        <title>Genome Assembly of Synthetic Allotetraploid Brassica napus Reveals Homoeologous Exchanges between Subgenomes.</title>
        <authorList>
            <person name="Davis J.T."/>
        </authorList>
    </citation>
    <scope>NUCLEOTIDE SEQUENCE [LARGE SCALE GENOMIC DNA]</scope>
    <source>
        <strain evidence="4">cv. Da-Ae</strain>
        <tissue evidence="3">Seedling</tissue>
    </source>
</reference>
<name>A0ABQ8CN07_BRANA</name>
<feature type="region of interest" description="Disordered" evidence="1">
    <location>
        <begin position="29"/>
        <end position="72"/>
    </location>
</feature>
<organism evidence="3 4">
    <name type="scientific">Brassica napus</name>
    <name type="common">Rape</name>
    <dbReference type="NCBI Taxonomy" id="3708"/>
    <lineage>
        <taxon>Eukaryota</taxon>
        <taxon>Viridiplantae</taxon>
        <taxon>Streptophyta</taxon>
        <taxon>Embryophyta</taxon>
        <taxon>Tracheophyta</taxon>
        <taxon>Spermatophyta</taxon>
        <taxon>Magnoliopsida</taxon>
        <taxon>eudicotyledons</taxon>
        <taxon>Gunneridae</taxon>
        <taxon>Pentapetalae</taxon>
        <taxon>rosids</taxon>
        <taxon>malvids</taxon>
        <taxon>Brassicales</taxon>
        <taxon>Brassicaceae</taxon>
        <taxon>Brassiceae</taxon>
        <taxon>Brassica</taxon>
    </lineage>
</organism>
<gene>
    <name evidence="3" type="ORF">HID58_025430</name>
</gene>
<dbReference type="Proteomes" id="UP000824890">
    <property type="component" value="Unassembled WGS sequence"/>
</dbReference>
<dbReference type="EMBL" id="JAGKQM010000007">
    <property type="protein sequence ID" value="KAH0917770.1"/>
    <property type="molecule type" value="Genomic_DNA"/>
</dbReference>
<evidence type="ECO:0000256" key="1">
    <source>
        <dbReference type="SAM" id="MobiDB-lite"/>
    </source>
</evidence>
<keyword evidence="4" id="KW-1185">Reference proteome</keyword>
<dbReference type="Pfam" id="PF03087">
    <property type="entry name" value="BPS1"/>
    <property type="match status" value="1"/>
</dbReference>